<evidence type="ECO:0000259" key="6">
    <source>
        <dbReference type="Pfam" id="PF08281"/>
    </source>
</evidence>
<dbReference type="PANTHER" id="PTHR43133:SF51">
    <property type="entry name" value="RNA POLYMERASE SIGMA FACTOR"/>
    <property type="match status" value="1"/>
</dbReference>
<evidence type="ECO:0000313" key="7">
    <source>
        <dbReference type="EMBL" id="MBS2547589.1"/>
    </source>
</evidence>
<evidence type="ECO:0000259" key="5">
    <source>
        <dbReference type="Pfam" id="PF04542"/>
    </source>
</evidence>
<sequence length="198" mass="21635">MTPVSGLTDAPGTRDSGGGLAEVDDRLLAARAADGDDEAFEHLVHRYAPRMLTLATRILGDRTEAEDAVQEAFVAAWRALPGFRADSQFPTWLYRIVTNKCLNLLRARRPNAPLEDAGELRAPAGDPADAAEATETLRTLGQALDSLTDEQRACWVLREMDGLSYEEIGRILGIGEPSVRGRIHRARKALMEAVRPCT</sequence>
<gene>
    <name evidence="7" type="ORF">KGQ19_11970</name>
</gene>
<dbReference type="NCBIfam" id="TIGR02937">
    <property type="entry name" value="sigma70-ECF"/>
    <property type="match status" value="1"/>
</dbReference>
<dbReference type="InterPro" id="IPR013249">
    <property type="entry name" value="RNA_pol_sigma70_r4_t2"/>
</dbReference>
<accession>A0ABS5KNI4</accession>
<evidence type="ECO:0000256" key="1">
    <source>
        <dbReference type="ARBA" id="ARBA00010641"/>
    </source>
</evidence>
<dbReference type="InterPro" id="IPR039425">
    <property type="entry name" value="RNA_pol_sigma-70-like"/>
</dbReference>
<dbReference type="Pfam" id="PF04542">
    <property type="entry name" value="Sigma70_r2"/>
    <property type="match status" value="1"/>
</dbReference>
<dbReference type="Pfam" id="PF08281">
    <property type="entry name" value="Sigma70_r4_2"/>
    <property type="match status" value="1"/>
</dbReference>
<dbReference type="InterPro" id="IPR036388">
    <property type="entry name" value="WH-like_DNA-bd_sf"/>
</dbReference>
<keyword evidence="8" id="KW-1185">Reference proteome</keyword>
<dbReference type="InterPro" id="IPR007627">
    <property type="entry name" value="RNA_pol_sigma70_r2"/>
</dbReference>
<comment type="caution">
    <text evidence="7">The sequence shown here is derived from an EMBL/GenBank/DDBJ whole genome shotgun (WGS) entry which is preliminary data.</text>
</comment>
<keyword evidence="4" id="KW-0804">Transcription</keyword>
<dbReference type="InterPro" id="IPR013325">
    <property type="entry name" value="RNA_pol_sigma_r2"/>
</dbReference>
<dbReference type="InterPro" id="IPR014284">
    <property type="entry name" value="RNA_pol_sigma-70_dom"/>
</dbReference>
<dbReference type="CDD" id="cd06171">
    <property type="entry name" value="Sigma70_r4"/>
    <property type="match status" value="1"/>
</dbReference>
<protein>
    <submittedName>
        <fullName evidence="7">Sigma-70 family RNA polymerase sigma factor</fullName>
    </submittedName>
</protein>
<feature type="domain" description="RNA polymerase sigma factor 70 region 4 type 2" evidence="6">
    <location>
        <begin position="139"/>
        <end position="190"/>
    </location>
</feature>
<dbReference type="Gene3D" id="1.10.10.10">
    <property type="entry name" value="Winged helix-like DNA-binding domain superfamily/Winged helix DNA-binding domain"/>
    <property type="match status" value="1"/>
</dbReference>
<dbReference type="EMBL" id="JAAFYZ010000031">
    <property type="protein sequence ID" value="MBS2547589.1"/>
    <property type="molecule type" value="Genomic_DNA"/>
</dbReference>
<dbReference type="PANTHER" id="PTHR43133">
    <property type="entry name" value="RNA POLYMERASE ECF-TYPE SIGMA FACTO"/>
    <property type="match status" value="1"/>
</dbReference>
<dbReference type="SUPFAM" id="SSF88659">
    <property type="entry name" value="Sigma3 and sigma4 domains of RNA polymerase sigma factors"/>
    <property type="match status" value="1"/>
</dbReference>
<dbReference type="Gene3D" id="1.10.1740.10">
    <property type="match status" value="1"/>
</dbReference>
<keyword evidence="3" id="KW-0731">Sigma factor</keyword>
<feature type="domain" description="RNA polymerase sigma-70 region 2" evidence="5">
    <location>
        <begin position="43"/>
        <end position="109"/>
    </location>
</feature>
<evidence type="ECO:0000256" key="4">
    <source>
        <dbReference type="ARBA" id="ARBA00023163"/>
    </source>
</evidence>
<reference evidence="7 8" key="1">
    <citation type="submission" date="2020-02" db="EMBL/GenBank/DDBJ databases">
        <title>Acidophilic actinobacteria isolated from forest soil.</title>
        <authorList>
            <person name="Golinska P."/>
        </authorList>
    </citation>
    <scope>NUCLEOTIDE SEQUENCE [LARGE SCALE GENOMIC DNA]</scope>
    <source>
        <strain evidence="7 8">NL8</strain>
    </source>
</reference>
<evidence type="ECO:0000313" key="8">
    <source>
        <dbReference type="Proteomes" id="UP000730482"/>
    </source>
</evidence>
<dbReference type="SUPFAM" id="SSF88946">
    <property type="entry name" value="Sigma2 domain of RNA polymerase sigma factors"/>
    <property type="match status" value="1"/>
</dbReference>
<evidence type="ECO:0000256" key="2">
    <source>
        <dbReference type="ARBA" id="ARBA00023015"/>
    </source>
</evidence>
<dbReference type="RefSeq" id="WP_212009174.1">
    <property type="nucleotide sequence ID" value="NZ_JAAFYZ010000031.1"/>
</dbReference>
<comment type="similarity">
    <text evidence="1">Belongs to the sigma-70 factor family. ECF subfamily.</text>
</comment>
<organism evidence="7 8">
    <name type="scientific">Catenulispora pinistramenti</name>
    <dbReference type="NCBI Taxonomy" id="2705254"/>
    <lineage>
        <taxon>Bacteria</taxon>
        <taxon>Bacillati</taxon>
        <taxon>Actinomycetota</taxon>
        <taxon>Actinomycetes</taxon>
        <taxon>Catenulisporales</taxon>
        <taxon>Catenulisporaceae</taxon>
        <taxon>Catenulispora</taxon>
    </lineage>
</organism>
<dbReference type="InterPro" id="IPR013324">
    <property type="entry name" value="RNA_pol_sigma_r3/r4-like"/>
</dbReference>
<name>A0ABS5KNI4_9ACTN</name>
<keyword evidence="2" id="KW-0805">Transcription regulation</keyword>
<proteinExistence type="inferred from homology"/>
<evidence type="ECO:0000256" key="3">
    <source>
        <dbReference type="ARBA" id="ARBA00023082"/>
    </source>
</evidence>
<dbReference type="Proteomes" id="UP000730482">
    <property type="component" value="Unassembled WGS sequence"/>
</dbReference>